<dbReference type="NCBIfam" id="TIGR01509">
    <property type="entry name" value="HAD-SF-IA-v3"/>
    <property type="match status" value="1"/>
</dbReference>
<dbReference type="AlphaFoldDB" id="A0A844Z392"/>
<organism evidence="1 2">
    <name type="scientific">Alteraurantiacibacter buctensis</name>
    <dbReference type="NCBI Taxonomy" id="1503981"/>
    <lineage>
        <taxon>Bacteria</taxon>
        <taxon>Pseudomonadati</taxon>
        <taxon>Pseudomonadota</taxon>
        <taxon>Alphaproteobacteria</taxon>
        <taxon>Sphingomonadales</taxon>
        <taxon>Erythrobacteraceae</taxon>
        <taxon>Alteraurantiacibacter</taxon>
    </lineage>
</organism>
<dbReference type="PRINTS" id="PR00413">
    <property type="entry name" value="HADHALOGNASE"/>
</dbReference>
<dbReference type="PANTHER" id="PTHR43611">
    <property type="entry name" value="ALPHA-D-GLUCOSE 1-PHOSPHATE PHOSPHATASE"/>
    <property type="match status" value="1"/>
</dbReference>
<dbReference type="InterPro" id="IPR023214">
    <property type="entry name" value="HAD_sf"/>
</dbReference>
<dbReference type="Proteomes" id="UP000466966">
    <property type="component" value="Unassembled WGS sequence"/>
</dbReference>
<dbReference type="OrthoDB" id="9807742at2"/>
<sequence length="209" mass="23902">MSERQDANRPRAVVWDVGRVLYQWNLRFLFSKLIPDQAELEWFVGNVITEEWHFQSDEGRPLAEMIPELKARFPDHGPLIDAYHPRFLETLPAPVPGTHALVERLAARGVPQFALSNFGAEFWAMFRPTAPVFDHFHDCVISGEERCVKPHPRIYQVLEERSGFPTRDLLFIDDRADNIAAAVARGWHGHVFTDAAVLEAELERHGLLG</sequence>
<keyword evidence="2" id="KW-1185">Reference proteome</keyword>
<dbReference type="EMBL" id="WTYV01000009">
    <property type="protein sequence ID" value="MXO73441.1"/>
    <property type="molecule type" value="Genomic_DNA"/>
</dbReference>
<comment type="caution">
    <text evidence="1">The sequence shown here is derived from an EMBL/GenBank/DDBJ whole genome shotgun (WGS) entry which is preliminary data.</text>
</comment>
<dbReference type="InterPro" id="IPR036412">
    <property type="entry name" value="HAD-like_sf"/>
</dbReference>
<proteinExistence type="predicted"/>
<reference evidence="1 2" key="1">
    <citation type="submission" date="2019-12" db="EMBL/GenBank/DDBJ databases">
        <title>Genomic-based taxomic classification of the family Erythrobacteraceae.</title>
        <authorList>
            <person name="Xu L."/>
        </authorList>
    </citation>
    <scope>NUCLEOTIDE SEQUENCE [LARGE SCALE GENOMIC DNA]</scope>
    <source>
        <strain evidence="1 2">M0322</strain>
    </source>
</reference>
<dbReference type="Gene3D" id="3.40.50.1000">
    <property type="entry name" value="HAD superfamily/HAD-like"/>
    <property type="match status" value="1"/>
</dbReference>
<evidence type="ECO:0000313" key="1">
    <source>
        <dbReference type="EMBL" id="MXO73441.1"/>
    </source>
</evidence>
<dbReference type="PANTHER" id="PTHR43611:SF3">
    <property type="entry name" value="FLAVIN MONONUCLEOTIDE HYDROLASE 1, CHLOROPLATIC"/>
    <property type="match status" value="1"/>
</dbReference>
<evidence type="ECO:0000313" key="2">
    <source>
        <dbReference type="Proteomes" id="UP000466966"/>
    </source>
</evidence>
<dbReference type="InterPro" id="IPR006439">
    <property type="entry name" value="HAD-SF_hydro_IA"/>
</dbReference>
<accession>A0A844Z392</accession>
<gene>
    <name evidence="1" type="ORF">GRI99_17595</name>
</gene>
<protein>
    <submittedName>
        <fullName evidence="1">HAD-IA family hydrolase</fullName>
    </submittedName>
</protein>
<dbReference type="Pfam" id="PF00702">
    <property type="entry name" value="Hydrolase"/>
    <property type="match status" value="1"/>
</dbReference>
<keyword evidence="1" id="KW-0378">Hydrolase</keyword>
<name>A0A844Z392_9SPHN</name>
<dbReference type="GO" id="GO:0016787">
    <property type="term" value="F:hydrolase activity"/>
    <property type="evidence" value="ECO:0007669"/>
    <property type="project" value="UniProtKB-KW"/>
</dbReference>
<dbReference type="SUPFAM" id="SSF56784">
    <property type="entry name" value="HAD-like"/>
    <property type="match status" value="1"/>
</dbReference>
<dbReference type="RefSeq" id="WP_160773362.1">
    <property type="nucleotide sequence ID" value="NZ_WTYV01000009.1"/>
</dbReference>